<dbReference type="GO" id="GO:0000976">
    <property type="term" value="F:transcription cis-regulatory region binding"/>
    <property type="evidence" value="ECO:0007669"/>
    <property type="project" value="TreeGrafter"/>
</dbReference>
<dbReference type="SUPFAM" id="SSF53850">
    <property type="entry name" value="Periplasmic binding protein-like II"/>
    <property type="match status" value="1"/>
</dbReference>
<keyword evidence="3" id="KW-0238">DNA-binding</keyword>
<dbReference type="GO" id="GO:0003700">
    <property type="term" value="F:DNA-binding transcription factor activity"/>
    <property type="evidence" value="ECO:0007669"/>
    <property type="project" value="InterPro"/>
</dbReference>
<reference evidence="6" key="1">
    <citation type="submission" date="2019-08" db="EMBL/GenBank/DDBJ databases">
        <authorList>
            <person name="Kucharzyk K."/>
            <person name="Murdoch R.W."/>
            <person name="Higgins S."/>
            <person name="Loffler F."/>
        </authorList>
    </citation>
    <scope>NUCLEOTIDE SEQUENCE</scope>
</reference>
<protein>
    <submittedName>
        <fullName evidence="6">HTH-type transcriptional regulator CynR</fullName>
    </submittedName>
</protein>
<dbReference type="PANTHER" id="PTHR30126">
    <property type="entry name" value="HTH-TYPE TRANSCRIPTIONAL REGULATOR"/>
    <property type="match status" value="1"/>
</dbReference>
<dbReference type="InterPro" id="IPR036388">
    <property type="entry name" value="WH-like_DNA-bd_sf"/>
</dbReference>
<dbReference type="AlphaFoldDB" id="A0A645C9J2"/>
<dbReference type="InterPro" id="IPR000847">
    <property type="entry name" value="LysR_HTH_N"/>
</dbReference>
<dbReference type="SUPFAM" id="SSF46785">
    <property type="entry name" value="Winged helix' DNA-binding domain"/>
    <property type="match status" value="1"/>
</dbReference>
<comment type="similarity">
    <text evidence="1">Belongs to the LysR transcriptional regulatory family.</text>
</comment>
<dbReference type="PRINTS" id="PR00039">
    <property type="entry name" value="HTHLYSR"/>
</dbReference>
<proteinExistence type="inferred from homology"/>
<dbReference type="FunFam" id="1.10.10.10:FF:000001">
    <property type="entry name" value="LysR family transcriptional regulator"/>
    <property type="match status" value="1"/>
</dbReference>
<evidence type="ECO:0000313" key="6">
    <source>
        <dbReference type="EMBL" id="MPM72784.1"/>
    </source>
</evidence>
<dbReference type="Pfam" id="PF00126">
    <property type="entry name" value="HTH_1"/>
    <property type="match status" value="1"/>
</dbReference>
<evidence type="ECO:0000256" key="1">
    <source>
        <dbReference type="ARBA" id="ARBA00009437"/>
    </source>
</evidence>
<feature type="domain" description="HTH lysR-type" evidence="5">
    <location>
        <begin position="1"/>
        <end position="58"/>
    </location>
</feature>
<comment type="caution">
    <text evidence="6">The sequence shown here is derived from an EMBL/GenBank/DDBJ whole genome shotgun (WGS) entry which is preliminary data.</text>
</comment>
<name>A0A645C9J2_9ZZZZ</name>
<dbReference type="InterPro" id="IPR036390">
    <property type="entry name" value="WH_DNA-bd_sf"/>
</dbReference>
<accession>A0A645C9J2</accession>
<evidence type="ECO:0000256" key="4">
    <source>
        <dbReference type="ARBA" id="ARBA00023163"/>
    </source>
</evidence>
<dbReference type="PANTHER" id="PTHR30126:SF64">
    <property type="entry name" value="HTH-TYPE TRANSCRIPTIONAL REGULATOR CITR"/>
    <property type="match status" value="1"/>
</dbReference>
<evidence type="ECO:0000256" key="3">
    <source>
        <dbReference type="ARBA" id="ARBA00023125"/>
    </source>
</evidence>
<evidence type="ECO:0000256" key="2">
    <source>
        <dbReference type="ARBA" id="ARBA00023015"/>
    </source>
</evidence>
<dbReference type="Gene3D" id="1.10.10.10">
    <property type="entry name" value="Winged helix-like DNA-binding domain superfamily/Winged helix DNA-binding domain"/>
    <property type="match status" value="1"/>
</dbReference>
<keyword evidence="2" id="KW-0805">Transcription regulation</keyword>
<sequence length="298" mass="34438">MNIGYLKFFYDVAKVKSISKVANSSHISQPALSQQIQKLEDNLGYKLLIRSNKGVELTEAGKIVERYAKNIIKVYDNMLEDLNAIIKNNSTIRIDACPTMATYALPCTLYMIKEKYPDCNYNLTSNFSDVVEQNVINDVCNVGFIQGLPNDEELAYSKVGTDRMVIVAGKDYYVKEDISMKELCKHPMILLMEQFKIRRELNGYFSNLGFDIDKQNILFNMDSVESIKSLLAKNLGISFLPYISIKKELYTKQLKEIHVVDFNLDYEVYIIYKHYKDMDRSVREFISFLKKIGEKSFC</sequence>
<dbReference type="EMBL" id="VSSQ01024956">
    <property type="protein sequence ID" value="MPM72784.1"/>
    <property type="molecule type" value="Genomic_DNA"/>
</dbReference>
<dbReference type="PROSITE" id="PS50931">
    <property type="entry name" value="HTH_LYSR"/>
    <property type="match status" value="1"/>
</dbReference>
<organism evidence="6">
    <name type="scientific">bioreactor metagenome</name>
    <dbReference type="NCBI Taxonomy" id="1076179"/>
    <lineage>
        <taxon>unclassified sequences</taxon>
        <taxon>metagenomes</taxon>
        <taxon>ecological metagenomes</taxon>
    </lineage>
</organism>
<keyword evidence="4" id="KW-0804">Transcription</keyword>
<dbReference type="Gene3D" id="3.40.190.290">
    <property type="match status" value="1"/>
</dbReference>
<dbReference type="Pfam" id="PF03466">
    <property type="entry name" value="LysR_substrate"/>
    <property type="match status" value="1"/>
</dbReference>
<evidence type="ECO:0000259" key="5">
    <source>
        <dbReference type="PROSITE" id="PS50931"/>
    </source>
</evidence>
<gene>
    <name evidence="6" type="primary">cynR_22</name>
    <name evidence="6" type="ORF">SDC9_119760</name>
</gene>
<dbReference type="InterPro" id="IPR005119">
    <property type="entry name" value="LysR_subst-bd"/>
</dbReference>